<evidence type="ECO:0000313" key="2">
    <source>
        <dbReference type="Proteomes" id="UP000265618"/>
    </source>
</evidence>
<keyword evidence="2" id="KW-1185">Reference proteome</keyword>
<proteinExistence type="predicted"/>
<sequence>MIDDHLVHLPTDGACIALESVPGYYLHTKRGKVYYDKAKHFGPKNTFRYIEIANEGPDHAVCQLVCTDGVLIVQKKKVVVTDRVTFNEKAPHKPENWGTFHIARVGPGEFAFYSLKKSSPFYLGHDGKHPAVDSLCATCSMFRLVTAPQVPITDVHGKRAKTRPST</sequence>
<dbReference type="AlphaFoldDB" id="A0A9K3GFA2"/>
<reference evidence="1 2" key="1">
    <citation type="journal article" date="2018" name="PLoS ONE">
        <title>The draft genome of Kipferlia bialata reveals reductive genome evolution in fornicate parasites.</title>
        <authorList>
            <person name="Tanifuji G."/>
            <person name="Takabayashi S."/>
            <person name="Kume K."/>
            <person name="Takagi M."/>
            <person name="Nakayama T."/>
            <person name="Kamikawa R."/>
            <person name="Inagaki Y."/>
            <person name="Hashimoto T."/>
        </authorList>
    </citation>
    <scope>NUCLEOTIDE SEQUENCE [LARGE SCALE GENOMIC DNA]</scope>
    <source>
        <strain evidence="1">NY0173</strain>
    </source>
</reference>
<protein>
    <submittedName>
        <fullName evidence="1">Uncharacterized protein</fullName>
    </submittedName>
</protein>
<evidence type="ECO:0000313" key="1">
    <source>
        <dbReference type="EMBL" id="GIQ80051.1"/>
    </source>
</evidence>
<organism evidence="1 2">
    <name type="scientific">Kipferlia bialata</name>
    <dbReference type="NCBI Taxonomy" id="797122"/>
    <lineage>
        <taxon>Eukaryota</taxon>
        <taxon>Metamonada</taxon>
        <taxon>Carpediemonas-like organisms</taxon>
        <taxon>Kipferlia</taxon>
    </lineage>
</organism>
<gene>
    <name evidence="1" type="ORF">KIPB_000782</name>
</gene>
<feature type="non-terminal residue" evidence="1">
    <location>
        <position position="166"/>
    </location>
</feature>
<dbReference type="EMBL" id="BDIP01000096">
    <property type="protein sequence ID" value="GIQ80051.1"/>
    <property type="molecule type" value="Genomic_DNA"/>
</dbReference>
<accession>A0A9K3GFA2</accession>
<name>A0A9K3GFA2_9EUKA</name>
<dbReference type="Proteomes" id="UP000265618">
    <property type="component" value="Unassembled WGS sequence"/>
</dbReference>
<comment type="caution">
    <text evidence="1">The sequence shown here is derived from an EMBL/GenBank/DDBJ whole genome shotgun (WGS) entry which is preliminary data.</text>
</comment>